<gene>
    <name evidence="6" type="primary">g5771</name>
    <name evidence="6" type="ORF">VP750_LOCUS4942</name>
</gene>
<dbReference type="InterPro" id="IPR016181">
    <property type="entry name" value="Acyl_CoA_acyltransferase"/>
</dbReference>
<feature type="compositionally biased region" description="Basic and acidic residues" evidence="4">
    <location>
        <begin position="195"/>
        <end position="214"/>
    </location>
</feature>
<evidence type="ECO:0000313" key="7">
    <source>
        <dbReference type="Proteomes" id="UP001497392"/>
    </source>
</evidence>
<sequence>MVCIRPAVIEDLLAMQRCNLLCLPENYQLKYYFYHILSWPQLLYVAEDYNGTIVGYVLAKMEEEATEIHGHITSLAVARTHRKLGLATKLMQAAHKAMAEVFDAVYASLHVRVSNRGAFHLYTQTLGYSISDTEPHYYADGEDAYDMKKELKPKSPLADSMPSSKASKAGQKQQQGKADTPKASPSKAAGAAAPEEAKEGQEEASPKAKPEKESSNGGSGSRPSSGTPKKGKGHKGKS</sequence>
<keyword evidence="7" id="KW-1185">Reference proteome</keyword>
<evidence type="ECO:0000313" key="6">
    <source>
        <dbReference type="EMBL" id="CAL5223283.1"/>
    </source>
</evidence>
<dbReference type="InterPro" id="IPR000182">
    <property type="entry name" value="GNAT_dom"/>
</dbReference>
<dbReference type="Proteomes" id="UP001497392">
    <property type="component" value="Unassembled WGS sequence"/>
</dbReference>
<accession>A0ABP1FTP9</accession>
<evidence type="ECO:0000256" key="1">
    <source>
        <dbReference type="ARBA" id="ARBA00022679"/>
    </source>
</evidence>
<comment type="caution">
    <text evidence="6">The sequence shown here is derived from an EMBL/GenBank/DDBJ whole genome shotgun (WGS) entry which is preliminary data.</text>
</comment>
<dbReference type="Pfam" id="PF00583">
    <property type="entry name" value="Acetyltransf_1"/>
    <property type="match status" value="1"/>
</dbReference>
<dbReference type="InterPro" id="IPR045047">
    <property type="entry name" value="Ard1-like"/>
</dbReference>
<evidence type="ECO:0000256" key="2">
    <source>
        <dbReference type="ARBA" id="ARBA00023315"/>
    </source>
</evidence>
<dbReference type="Gene3D" id="3.40.630.30">
    <property type="match status" value="1"/>
</dbReference>
<proteinExistence type="inferred from homology"/>
<organism evidence="6 7">
    <name type="scientific">Coccomyxa viridis</name>
    <dbReference type="NCBI Taxonomy" id="1274662"/>
    <lineage>
        <taxon>Eukaryota</taxon>
        <taxon>Viridiplantae</taxon>
        <taxon>Chlorophyta</taxon>
        <taxon>core chlorophytes</taxon>
        <taxon>Trebouxiophyceae</taxon>
        <taxon>Trebouxiophyceae incertae sedis</taxon>
        <taxon>Coccomyxaceae</taxon>
        <taxon>Coccomyxa</taxon>
    </lineage>
</organism>
<reference evidence="6 7" key="1">
    <citation type="submission" date="2024-06" db="EMBL/GenBank/DDBJ databases">
        <authorList>
            <person name="Kraege A."/>
            <person name="Thomma B."/>
        </authorList>
    </citation>
    <scope>NUCLEOTIDE SEQUENCE [LARGE SCALE GENOMIC DNA]</scope>
</reference>
<keyword evidence="1" id="KW-0808">Transferase</keyword>
<evidence type="ECO:0000256" key="3">
    <source>
        <dbReference type="ARBA" id="ARBA00025786"/>
    </source>
</evidence>
<dbReference type="PANTHER" id="PTHR23091:SF4">
    <property type="entry name" value="N-TERMINAL AMINO-ACID N(ALPHA)-ACETYLTRANSFERASE NATA"/>
    <property type="match status" value="1"/>
</dbReference>
<feature type="compositionally biased region" description="Low complexity" evidence="4">
    <location>
        <begin position="163"/>
        <end position="194"/>
    </location>
</feature>
<comment type="similarity">
    <text evidence="3">Belongs to the acetyltransferase family. ARD1 subfamily.</text>
</comment>
<evidence type="ECO:0000256" key="4">
    <source>
        <dbReference type="SAM" id="MobiDB-lite"/>
    </source>
</evidence>
<dbReference type="CDD" id="cd04301">
    <property type="entry name" value="NAT_SF"/>
    <property type="match status" value="1"/>
</dbReference>
<dbReference type="PANTHER" id="PTHR23091">
    <property type="entry name" value="N-TERMINAL ACETYLTRANSFERASE"/>
    <property type="match status" value="1"/>
</dbReference>
<name>A0ABP1FTP9_9CHLO</name>
<dbReference type="SUPFAM" id="SSF55729">
    <property type="entry name" value="Acyl-CoA N-acyltransferases (Nat)"/>
    <property type="match status" value="1"/>
</dbReference>
<feature type="compositionally biased region" description="Basic residues" evidence="4">
    <location>
        <begin position="229"/>
        <end position="238"/>
    </location>
</feature>
<feature type="domain" description="N-acetyltransferase" evidence="5">
    <location>
        <begin position="2"/>
        <end position="152"/>
    </location>
</feature>
<protein>
    <submittedName>
        <fullName evidence="6">G5771 protein</fullName>
    </submittedName>
</protein>
<dbReference type="PROSITE" id="PS51186">
    <property type="entry name" value="GNAT"/>
    <property type="match status" value="1"/>
</dbReference>
<dbReference type="EMBL" id="CAXHTA020000008">
    <property type="protein sequence ID" value="CAL5223283.1"/>
    <property type="molecule type" value="Genomic_DNA"/>
</dbReference>
<evidence type="ECO:0000259" key="5">
    <source>
        <dbReference type="PROSITE" id="PS51186"/>
    </source>
</evidence>
<keyword evidence="2" id="KW-0012">Acyltransferase</keyword>
<feature type="region of interest" description="Disordered" evidence="4">
    <location>
        <begin position="153"/>
        <end position="238"/>
    </location>
</feature>